<dbReference type="Proteomes" id="UP000324767">
    <property type="component" value="Unassembled WGS sequence"/>
</dbReference>
<evidence type="ECO:0000313" key="6">
    <source>
        <dbReference type="Proteomes" id="UP000324767"/>
    </source>
</evidence>
<proteinExistence type="inferred from homology"/>
<evidence type="ECO:0000256" key="2">
    <source>
        <dbReference type="SAM" id="SignalP"/>
    </source>
</evidence>
<evidence type="ECO:0000259" key="4">
    <source>
        <dbReference type="Pfam" id="PF11954"/>
    </source>
</evidence>
<gene>
    <name evidence="5" type="ORF">FRX48_03646</name>
</gene>
<protein>
    <recommendedName>
        <fullName evidence="7">Beta-lactamase-related domain-containing protein</fullName>
    </recommendedName>
</protein>
<evidence type="ECO:0008006" key="7">
    <source>
        <dbReference type="Google" id="ProtNLM"/>
    </source>
</evidence>
<dbReference type="AlphaFoldDB" id="A0A5M8PTA8"/>
<keyword evidence="2" id="KW-0732">Signal</keyword>
<evidence type="ECO:0000259" key="3">
    <source>
        <dbReference type="Pfam" id="PF00144"/>
    </source>
</evidence>
<dbReference type="Pfam" id="PF00144">
    <property type="entry name" value="Beta-lactamase"/>
    <property type="match status" value="1"/>
</dbReference>
<dbReference type="PANTHER" id="PTHR46825">
    <property type="entry name" value="D-ALANYL-D-ALANINE-CARBOXYPEPTIDASE/ENDOPEPTIDASE AMPH"/>
    <property type="match status" value="1"/>
</dbReference>
<dbReference type="SUPFAM" id="SSF56601">
    <property type="entry name" value="beta-lactamase/transpeptidase-like"/>
    <property type="match status" value="1"/>
</dbReference>
<name>A0A5M8PTA8_9LECA</name>
<dbReference type="Pfam" id="PF11954">
    <property type="entry name" value="DUF3471"/>
    <property type="match status" value="1"/>
</dbReference>
<comment type="similarity">
    <text evidence="1">Belongs to the peptidase S12 family.</text>
</comment>
<dbReference type="InterPro" id="IPR050491">
    <property type="entry name" value="AmpC-like"/>
</dbReference>
<feature type="chain" id="PRO_5024363880" description="Beta-lactamase-related domain-containing protein" evidence="2">
    <location>
        <begin position="17"/>
        <end position="550"/>
    </location>
</feature>
<comment type="caution">
    <text evidence="5">The sequence shown here is derived from an EMBL/GenBank/DDBJ whole genome shotgun (WGS) entry which is preliminary data.</text>
</comment>
<dbReference type="Gene3D" id="3.40.710.10">
    <property type="entry name" value="DD-peptidase/beta-lactamase superfamily"/>
    <property type="match status" value="1"/>
</dbReference>
<evidence type="ECO:0000313" key="5">
    <source>
        <dbReference type="EMBL" id="KAA6412654.1"/>
    </source>
</evidence>
<feature type="signal peptide" evidence="2">
    <location>
        <begin position="1"/>
        <end position="16"/>
    </location>
</feature>
<dbReference type="OrthoDB" id="552049at2759"/>
<feature type="domain" description="Peptidase S12 Pab87-related C-terminal" evidence="4">
    <location>
        <begin position="418"/>
        <end position="522"/>
    </location>
</feature>
<dbReference type="EMBL" id="VXIT01000005">
    <property type="protein sequence ID" value="KAA6412654.1"/>
    <property type="molecule type" value="Genomic_DNA"/>
</dbReference>
<dbReference type="InterPro" id="IPR012338">
    <property type="entry name" value="Beta-lactam/transpept-like"/>
</dbReference>
<evidence type="ECO:0000256" key="1">
    <source>
        <dbReference type="ARBA" id="ARBA00038215"/>
    </source>
</evidence>
<dbReference type="InterPro" id="IPR021860">
    <property type="entry name" value="Peptidase_S12_Pab87-rel_C"/>
</dbReference>
<accession>A0A5M8PTA8</accession>
<reference evidence="5 6" key="1">
    <citation type="submission" date="2019-09" db="EMBL/GenBank/DDBJ databases">
        <title>The hologenome of the rock-dwelling lichen Lasallia pustulata.</title>
        <authorList>
            <person name="Greshake Tzovaras B."/>
            <person name="Segers F."/>
            <person name="Bicker A."/>
            <person name="Dal Grande F."/>
            <person name="Otte J."/>
            <person name="Hankeln T."/>
            <person name="Schmitt I."/>
            <person name="Ebersberger I."/>
        </authorList>
    </citation>
    <scope>NUCLEOTIDE SEQUENCE [LARGE SCALE GENOMIC DNA]</scope>
    <source>
        <strain evidence="5">A1-1</strain>
    </source>
</reference>
<feature type="domain" description="Beta-lactamase-related" evidence="3">
    <location>
        <begin position="34"/>
        <end position="363"/>
    </location>
</feature>
<sequence>MRWIIALFLASSLASAAEQVPLGGGAYSPLDGDFEHLVKQKLSEWHVPGVSVAVVHNNKTYAKGYGIAQYPSQPVTPSTLFYTGSTTKAFTAAAISLLVDSEEEAYKNIKWTTPLYTLIGDDFILPDYYATTHTTLEDALSHRSGMPRHDMSYGGPNFTRRDMVRSLRNLPLTAEPRTKYQYCNMMFVAVAYALEAVTGQWLGDFLRERIWEPLGMQTTFFALPDAKKAVKDGKAEIAKGYKWEAEKEEFREVEWMDNYELSGAGGVISTVLDYAQWMKMLMNQAPPLSKQGHEALTYPRIIAEKQGPPFDATLLYALGWAIETYGGERLWFHDGGMPGFGTELLLLPDMNWGIVLMLNTAESSNFAGMGLMFHLIDEFLEVPQEKRFDWDEKFRNRITSRRSLASSAHHILYPHTPTPPLPHSLPLSAYTGTYHHPSYQSLTLTLANLTLPSCNTSSTYLFANMTDHMWDFTLRLEHVSGEFFVAMVWAQDLDAFDVETPAKAEFRVGEGGRSGGWGWHWRRRWGRRRFGGRGFEFGGWGSLGGIMKFD</sequence>
<dbReference type="InterPro" id="IPR001466">
    <property type="entry name" value="Beta-lactam-related"/>
</dbReference>
<dbReference type="PANTHER" id="PTHR46825:SF9">
    <property type="entry name" value="BETA-LACTAMASE-RELATED DOMAIN-CONTAINING PROTEIN"/>
    <property type="match status" value="1"/>
</dbReference>
<organism evidence="5 6">
    <name type="scientific">Lasallia pustulata</name>
    <dbReference type="NCBI Taxonomy" id="136370"/>
    <lineage>
        <taxon>Eukaryota</taxon>
        <taxon>Fungi</taxon>
        <taxon>Dikarya</taxon>
        <taxon>Ascomycota</taxon>
        <taxon>Pezizomycotina</taxon>
        <taxon>Lecanoromycetes</taxon>
        <taxon>OSLEUM clade</taxon>
        <taxon>Umbilicariomycetidae</taxon>
        <taxon>Umbilicariales</taxon>
        <taxon>Umbilicariaceae</taxon>
        <taxon>Lasallia</taxon>
    </lineage>
</organism>